<proteinExistence type="predicted"/>
<keyword evidence="4" id="KW-1185">Reference proteome</keyword>
<dbReference type="EMBL" id="JAMKOV010000003">
    <property type="protein sequence ID" value="KAI8041541.1"/>
    <property type="molecule type" value="Genomic_DNA"/>
</dbReference>
<evidence type="ECO:0000313" key="3">
    <source>
        <dbReference type="EMBL" id="KAI8041541.1"/>
    </source>
</evidence>
<evidence type="ECO:0000313" key="4">
    <source>
        <dbReference type="Proteomes" id="UP001059596"/>
    </source>
</evidence>
<accession>A0A9Q0BRI7</accession>
<keyword evidence="1" id="KW-0732">Signal</keyword>
<sequence length="129" mass="14325">MRVYFVAFAVALLGVVGASSLSRTYLPPQVQVQQPHVISVPRVKQQIIHRPVVQPQNTYLPPAHRVVPQVIHRSAPQLLTIARPVPVSVPRNTYLPPSQVISRPVPQVISVAAPRNTYLPPRNTYLPPQ</sequence>
<protein>
    <submittedName>
        <fullName evidence="3">Uncharacterized protein</fullName>
    </submittedName>
</protein>
<feature type="chain" id="PRO_5040712784" evidence="1">
    <location>
        <begin position="19"/>
        <end position="129"/>
    </location>
</feature>
<dbReference type="AlphaFoldDB" id="A0A9Q0BRI7"/>
<evidence type="ECO:0000313" key="2">
    <source>
        <dbReference type="EMBL" id="KAI8039118.1"/>
    </source>
</evidence>
<comment type="caution">
    <text evidence="3">The sequence shown here is derived from an EMBL/GenBank/DDBJ whole genome shotgun (WGS) entry which is preliminary data.</text>
</comment>
<dbReference type="Proteomes" id="UP001059596">
    <property type="component" value="Unassembled WGS sequence"/>
</dbReference>
<name>A0A9Q0BRI7_9MUSC</name>
<feature type="signal peptide" evidence="1">
    <location>
        <begin position="1"/>
        <end position="18"/>
    </location>
</feature>
<evidence type="ECO:0000256" key="1">
    <source>
        <dbReference type="SAM" id="SignalP"/>
    </source>
</evidence>
<reference evidence="3" key="1">
    <citation type="journal article" date="2023" name="Genome Biol. Evol.">
        <title>Long-read-based Genome Assembly of Drosophila gunungcola Reveals Fewer Chemosensory Genes in Flower-breeding Species.</title>
        <authorList>
            <person name="Negi A."/>
            <person name="Liao B.Y."/>
            <person name="Yeh S.D."/>
        </authorList>
    </citation>
    <scope>NUCLEOTIDE SEQUENCE</scope>
    <source>
        <strain evidence="3">Sukarami</strain>
    </source>
</reference>
<organism evidence="3 4">
    <name type="scientific">Drosophila gunungcola</name>
    <name type="common">fruit fly</name>
    <dbReference type="NCBI Taxonomy" id="103775"/>
    <lineage>
        <taxon>Eukaryota</taxon>
        <taxon>Metazoa</taxon>
        <taxon>Ecdysozoa</taxon>
        <taxon>Arthropoda</taxon>
        <taxon>Hexapoda</taxon>
        <taxon>Insecta</taxon>
        <taxon>Pterygota</taxon>
        <taxon>Neoptera</taxon>
        <taxon>Endopterygota</taxon>
        <taxon>Diptera</taxon>
        <taxon>Brachycera</taxon>
        <taxon>Muscomorpha</taxon>
        <taxon>Ephydroidea</taxon>
        <taxon>Drosophilidae</taxon>
        <taxon>Drosophila</taxon>
        <taxon>Sophophora</taxon>
    </lineage>
</organism>
<dbReference type="OrthoDB" id="7867694at2759"/>
<gene>
    <name evidence="3" type="ORF">M5D96_005806</name>
    <name evidence="2" type="ORF">M5D96_007835</name>
</gene>
<dbReference type="EMBL" id="JAMKOV010000006">
    <property type="protein sequence ID" value="KAI8039118.1"/>
    <property type="molecule type" value="Genomic_DNA"/>
</dbReference>